<dbReference type="GeneID" id="40075167"/>
<reference evidence="1 2" key="1">
    <citation type="submission" date="2017-01" db="EMBL/GenBank/DDBJ databases">
        <title>Complete Genome Sequence of Vibrio Parahaemolyticus Bacteriophage pTD1.</title>
        <authorList>
            <person name="Midorikawa Y."/>
            <person name="Sano M."/>
        </authorList>
    </citation>
    <scope>NUCLEOTIDE SEQUENCE [LARGE SCALE GENOMIC DNA]</scope>
    <source>
        <strain evidence="1">PTD1</strain>
    </source>
</reference>
<protein>
    <submittedName>
        <fullName evidence="1">Uncharacterized protein</fullName>
    </submittedName>
</protein>
<dbReference type="EMBL" id="AP017972">
    <property type="protein sequence ID" value="BAW98360.1"/>
    <property type="molecule type" value="Genomic_DNA"/>
</dbReference>
<evidence type="ECO:0000313" key="2">
    <source>
        <dbReference type="Proteomes" id="UP000221243"/>
    </source>
</evidence>
<dbReference type="KEGG" id="vg:40075167"/>
<name>A0A1Q2U302_9CAUD</name>
<dbReference type="Proteomes" id="UP000221243">
    <property type="component" value="Segment"/>
</dbReference>
<accession>A0A1Q2U302</accession>
<evidence type="ECO:0000313" key="1">
    <source>
        <dbReference type="EMBL" id="BAW98360.1"/>
    </source>
</evidence>
<dbReference type="RefSeq" id="YP_009599438.1">
    <property type="nucleotide sequence ID" value="NC_041916.1"/>
</dbReference>
<dbReference type="OrthoDB" id="31145at10239"/>
<proteinExistence type="predicted"/>
<keyword evidence="2" id="KW-1185">Reference proteome</keyword>
<sequence>MTPLEAKQYAGTVLLHDLATQLPEVLKIYQRRVIKERLVTLVKIHLMNKHFIICLENKETGIRVMIKNADALSVSHPDIYNEVWEIVDPNERLEVEELMTTLYRSFDKLFDEQLTLEKLQNYRKHMVDNVSIRQHPIRPNFLSDFLGNKIMGEYELLPNRKVSFIVKDGFFLSKPTAVFRFEDTGITGHVQVTEMTRGEVYRYVSKDTND</sequence>
<organism evidence="1 2">
    <name type="scientific">Vibrio phage pTD1</name>
    <dbReference type="NCBI Taxonomy" id="1938577"/>
    <lineage>
        <taxon>Viruses</taxon>
        <taxon>Duplodnaviria</taxon>
        <taxon>Heunggongvirae</taxon>
        <taxon>Uroviricota</taxon>
        <taxon>Caudoviricetes</taxon>
        <taxon>Chimalliviridae</taxon>
        <taxon>Gorgonvirinae</taxon>
        <taxon>Tidunavirus</taxon>
        <taxon>Tidunavirus pTD1</taxon>
    </lineage>
</organism>